<keyword evidence="3" id="KW-1185">Reference proteome</keyword>
<evidence type="ECO:0008006" key="4">
    <source>
        <dbReference type="Google" id="ProtNLM"/>
    </source>
</evidence>
<dbReference type="EMBL" id="FRBL01000005">
    <property type="protein sequence ID" value="SHL82881.1"/>
    <property type="molecule type" value="Genomic_DNA"/>
</dbReference>
<dbReference type="STRING" id="1419482.SAMN05444266_105135"/>
<keyword evidence="1" id="KW-0472">Membrane</keyword>
<evidence type="ECO:0000313" key="3">
    <source>
        <dbReference type="Proteomes" id="UP000184420"/>
    </source>
</evidence>
<organism evidence="2 3">
    <name type="scientific">Chitinophaga jiangningensis</name>
    <dbReference type="NCBI Taxonomy" id="1419482"/>
    <lineage>
        <taxon>Bacteria</taxon>
        <taxon>Pseudomonadati</taxon>
        <taxon>Bacteroidota</taxon>
        <taxon>Chitinophagia</taxon>
        <taxon>Chitinophagales</taxon>
        <taxon>Chitinophagaceae</taxon>
        <taxon>Chitinophaga</taxon>
    </lineage>
</organism>
<dbReference type="RefSeq" id="WP_073081767.1">
    <property type="nucleotide sequence ID" value="NZ_FRBL01000005.1"/>
</dbReference>
<dbReference type="Proteomes" id="UP000184420">
    <property type="component" value="Unassembled WGS sequence"/>
</dbReference>
<evidence type="ECO:0000313" key="2">
    <source>
        <dbReference type="EMBL" id="SHL82881.1"/>
    </source>
</evidence>
<dbReference type="OrthoDB" id="814802at2"/>
<accession>A0A1M7DTN3</accession>
<evidence type="ECO:0000256" key="1">
    <source>
        <dbReference type="SAM" id="Phobius"/>
    </source>
</evidence>
<name>A0A1M7DTN3_9BACT</name>
<gene>
    <name evidence="2" type="ORF">SAMN05444266_105135</name>
</gene>
<feature type="transmembrane region" description="Helical" evidence="1">
    <location>
        <begin position="12"/>
        <end position="32"/>
    </location>
</feature>
<reference evidence="2 3" key="1">
    <citation type="submission" date="2016-11" db="EMBL/GenBank/DDBJ databases">
        <authorList>
            <person name="Jaros S."/>
            <person name="Januszkiewicz K."/>
            <person name="Wedrychowicz H."/>
        </authorList>
    </citation>
    <scope>NUCLEOTIDE SEQUENCE [LARGE SCALE GENOMIC DNA]</scope>
    <source>
        <strain evidence="2 3">DSM 27406</strain>
    </source>
</reference>
<dbReference type="AlphaFoldDB" id="A0A1M7DTN3"/>
<protein>
    <recommendedName>
        <fullName evidence="4">DUF748 domain-containing protein</fullName>
    </recommendedName>
</protein>
<sequence length="558" mass="64045">MERKFHIIKALKVIGIVLGGLVILVLGTAWYLNHHWNKLIRAELKSYVQDLSDSLYRIEYKDVKLDVLSGSVTVDKASMILDTAVYRKKLANQTAPSEIYLVSVEKLELKYFKPWRYFRNNEINAGLLRVTAPSIVMEQDANVIDTSQPKTAYQNISPKLKSILIGKLVLDSTNFRYKFTKKDSSTVIHQFKDLSVRVNDFLIDSLALDDPTRFLYARNYEIGMKDYVHRTKDSLYYLNVKGIRYVAAEQTLEIKQVELNPRYEKEAFNRKLGHQQDYYHVVLEDVNLKNLNPKRLLQDQQVWAHKLIINGGKLEVYRDRRLPMPPGNKLGQYPNQMLAKLRVPIAIDTLIGRRFSIHYMETSPESDRTGTLRFGNVNGHFHNLTNVDSLVKKNNHLTARLDAILMSSGKLTAHFDFILGSKNGNFSVAGELKDLNGRELNPVTKPLGKVEIRSCNIHELSFRIRGDERKAAGEVKLLYDHLKIAILKQNKESKEFERKGLISLLANLMVVRDSNPLPGEKTRVTHPALQRDIQKSFFNLVWKTIFQGVKETVGADKI</sequence>
<keyword evidence="1" id="KW-0812">Transmembrane</keyword>
<keyword evidence="1" id="KW-1133">Transmembrane helix</keyword>
<proteinExistence type="predicted"/>